<dbReference type="InterPro" id="IPR016181">
    <property type="entry name" value="Acyl_CoA_acyltransferase"/>
</dbReference>
<accession>A0A5C1A5X2</accession>
<dbReference type="Gene3D" id="3.40.630.30">
    <property type="match status" value="1"/>
</dbReference>
<dbReference type="Proteomes" id="UP000324974">
    <property type="component" value="Chromosome"/>
</dbReference>
<evidence type="ECO:0000259" key="1">
    <source>
        <dbReference type="PROSITE" id="PS51186"/>
    </source>
</evidence>
<protein>
    <submittedName>
        <fullName evidence="2">N-acetyltransferase</fullName>
    </submittedName>
</protein>
<sequence>MLELLLLSPEGWASILEGSAAVETHFSRKPADGFCEMYGTGDITQSYFAKLLAPGAANPWLHGFIVLHQESQLIIGGCGFKGPPDKDGVVEIGYGITPAFEGKGHATASARLLIAFAAKHPEVRTVMAHTLPTESASTRVLTKCGFTKVGEEIDPDDGLVWRWELAHSSVLG</sequence>
<keyword evidence="3" id="KW-1185">Reference proteome</keyword>
<dbReference type="RefSeq" id="WP_168218843.1">
    <property type="nucleotide sequence ID" value="NZ_CP042425.1"/>
</dbReference>
<gene>
    <name evidence="2" type="ORF">PX52LOC_01401</name>
</gene>
<dbReference type="InterPro" id="IPR000182">
    <property type="entry name" value="GNAT_dom"/>
</dbReference>
<dbReference type="SUPFAM" id="SSF55729">
    <property type="entry name" value="Acyl-CoA N-acyltransferases (Nat)"/>
    <property type="match status" value="1"/>
</dbReference>
<proteinExistence type="predicted"/>
<dbReference type="PANTHER" id="PTHR43792">
    <property type="entry name" value="GNAT FAMILY, PUTATIVE (AFU_ORTHOLOGUE AFUA_3G00765)-RELATED-RELATED"/>
    <property type="match status" value="1"/>
</dbReference>
<keyword evidence="2" id="KW-0808">Transferase</keyword>
<evidence type="ECO:0000313" key="3">
    <source>
        <dbReference type="Proteomes" id="UP000324974"/>
    </source>
</evidence>
<name>A0A5C1A5X2_9BACT</name>
<dbReference type="PANTHER" id="PTHR43792:SF13">
    <property type="entry name" value="ACETYLTRANSFERASE"/>
    <property type="match status" value="1"/>
</dbReference>
<dbReference type="PROSITE" id="PS51186">
    <property type="entry name" value="GNAT"/>
    <property type="match status" value="1"/>
</dbReference>
<evidence type="ECO:0000313" key="2">
    <source>
        <dbReference type="EMBL" id="QEL14511.1"/>
    </source>
</evidence>
<dbReference type="AlphaFoldDB" id="A0A5C1A5X2"/>
<dbReference type="GO" id="GO:0016747">
    <property type="term" value="F:acyltransferase activity, transferring groups other than amino-acyl groups"/>
    <property type="evidence" value="ECO:0007669"/>
    <property type="project" value="InterPro"/>
</dbReference>
<dbReference type="Pfam" id="PF13302">
    <property type="entry name" value="Acetyltransf_3"/>
    <property type="match status" value="1"/>
</dbReference>
<feature type="domain" description="N-acetyltransferase" evidence="1">
    <location>
        <begin position="2"/>
        <end position="166"/>
    </location>
</feature>
<dbReference type="InterPro" id="IPR051531">
    <property type="entry name" value="N-acetyltransferase"/>
</dbReference>
<reference evidence="3" key="1">
    <citation type="submission" date="2019-08" db="EMBL/GenBank/DDBJ databases">
        <title>Limnoglobus roseus gen. nov., sp. nov., a novel freshwater planctomycete with a giant genome from the family Gemmataceae.</title>
        <authorList>
            <person name="Kulichevskaya I.S."/>
            <person name="Naumoff D.G."/>
            <person name="Miroshnikov K."/>
            <person name="Ivanova A."/>
            <person name="Philippov D.A."/>
            <person name="Hakobyan A."/>
            <person name="Rijpstra I.C."/>
            <person name="Sinninghe Damste J.S."/>
            <person name="Liesack W."/>
            <person name="Dedysh S.N."/>
        </authorList>
    </citation>
    <scope>NUCLEOTIDE SEQUENCE [LARGE SCALE GENOMIC DNA]</scope>
    <source>
        <strain evidence="3">PX52</strain>
    </source>
</reference>
<organism evidence="2 3">
    <name type="scientific">Limnoglobus roseus</name>
    <dbReference type="NCBI Taxonomy" id="2598579"/>
    <lineage>
        <taxon>Bacteria</taxon>
        <taxon>Pseudomonadati</taxon>
        <taxon>Planctomycetota</taxon>
        <taxon>Planctomycetia</taxon>
        <taxon>Gemmatales</taxon>
        <taxon>Gemmataceae</taxon>
        <taxon>Limnoglobus</taxon>
    </lineage>
</organism>
<dbReference type="KEGG" id="lrs:PX52LOC_01401"/>
<dbReference type="EMBL" id="CP042425">
    <property type="protein sequence ID" value="QEL14511.1"/>
    <property type="molecule type" value="Genomic_DNA"/>
</dbReference>